<feature type="region of interest" description="Disordered" evidence="1">
    <location>
        <begin position="33"/>
        <end position="63"/>
    </location>
</feature>
<comment type="caution">
    <text evidence="2">The sequence shown here is derived from an EMBL/GenBank/DDBJ whole genome shotgun (WGS) entry which is preliminary data.</text>
</comment>
<name>A0A8T2NHY1_9TELE</name>
<evidence type="ECO:0000256" key="1">
    <source>
        <dbReference type="SAM" id="MobiDB-lite"/>
    </source>
</evidence>
<protein>
    <submittedName>
        <fullName evidence="2">Uncharacterized protein</fullName>
    </submittedName>
</protein>
<dbReference type="AlphaFoldDB" id="A0A8T2NHY1"/>
<organism evidence="2 3">
    <name type="scientific">Albula glossodonta</name>
    <name type="common">roundjaw bonefish</name>
    <dbReference type="NCBI Taxonomy" id="121402"/>
    <lineage>
        <taxon>Eukaryota</taxon>
        <taxon>Metazoa</taxon>
        <taxon>Chordata</taxon>
        <taxon>Craniata</taxon>
        <taxon>Vertebrata</taxon>
        <taxon>Euteleostomi</taxon>
        <taxon>Actinopterygii</taxon>
        <taxon>Neopterygii</taxon>
        <taxon>Teleostei</taxon>
        <taxon>Albuliformes</taxon>
        <taxon>Albulidae</taxon>
        <taxon>Albula</taxon>
    </lineage>
</organism>
<evidence type="ECO:0000313" key="3">
    <source>
        <dbReference type="Proteomes" id="UP000824540"/>
    </source>
</evidence>
<evidence type="ECO:0000313" key="2">
    <source>
        <dbReference type="EMBL" id="KAG9338890.1"/>
    </source>
</evidence>
<dbReference type="EMBL" id="JAFBMS010000061">
    <property type="protein sequence ID" value="KAG9338890.1"/>
    <property type="molecule type" value="Genomic_DNA"/>
</dbReference>
<sequence length="63" mass="6702">MCHVTKRVGTAEYGSARLMAVGCAHTPAMGPVVRPQWDSGLRRAGSTPEPPALLRRGSTGDPW</sequence>
<accession>A0A8T2NHY1</accession>
<reference evidence="2" key="1">
    <citation type="thesis" date="2021" institute="BYU ScholarsArchive" country="Provo, UT, USA">
        <title>Applications of and Algorithms for Genome Assembly and Genomic Analyses with an Emphasis on Marine Teleosts.</title>
        <authorList>
            <person name="Pickett B.D."/>
        </authorList>
    </citation>
    <scope>NUCLEOTIDE SEQUENCE</scope>
    <source>
        <strain evidence="2">HI-2016</strain>
    </source>
</reference>
<keyword evidence="3" id="KW-1185">Reference proteome</keyword>
<proteinExistence type="predicted"/>
<gene>
    <name evidence="2" type="ORF">JZ751_025330</name>
</gene>
<dbReference type="Proteomes" id="UP000824540">
    <property type="component" value="Unassembled WGS sequence"/>
</dbReference>